<dbReference type="FunFam" id="2.60.260.40:FF:000006">
    <property type="entry name" value="NADH dehydrogenase [ubiquinone] iron-sulfur protein 6, mitochondrial"/>
    <property type="match status" value="1"/>
</dbReference>
<protein>
    <recommendedName>
        <fullName evidence="11">NADH dehydrogenase [ubiquinone] iron-sulfur protein 6, mitochondrial</fullName>
    </recommendedName>
</protein>
<evidence type="ECO:0000256" key="1">
    <source>
        <dbReference type="ARBA" id="ARBA00003195"/>
    </source>
</evidence>
<dbReference type="EnsemblMetazoa" id="XM_021038700.2">
    <property type="protein sequence ID" value="XP_020894359.1"/>
    <property type="gene ID" value="LOC110233408"/>
</dbReference>
<dbReference type="RefSeq" id="XP_020906490.1">
    <property type="nucleotide sequence ID" value="XM_021050831.2"/>
</dbReference>
<dbReference type="AlphaFoldDB" id="A0A913WUN0"/>
<evidence type="ECO:0000259" key="12">
    <source>
        <dbReference type="Pfam" id="PF10276"/>
    </source>
</evidence>
<dbReference type="PIRSF" id="PIRSF016564">
    <property type="entry name" value="CI-13KD-A"/>
    <property type="match status" value="1"/>
</dbReference>
<keyword evidence="9 11" id="KW-0496">Mitochondrion</keyword>
<keyword evidence="8 11" id="KW-0249">Electron transport</keyword>
<evidence type="ECO:0000256" key="2">
    <source>
        <dbReference type="ARBA" id="ARBA00004443"/>
    </source>
</evidence>
<evidence type="ECO:0000256" key="9">
    <source>
        <dbReference type="ARBA" id="ARBA00023128"/>
    </source>
</evidence>
<sequence length="125" mass="13686">MAALMCRVGSVGRAVTRISLRSVVAIPSNARSFATQDTVTHTGQVWDEKDYRNARFTDRNKEVNMNFSINLVAEEPPIEVKGRSVHCDGGGGALGHPKVYINLDPEGPHSCGYCGLRYIKAKDTH</sequence>
<dbReference type="GO" id="GO:0005743">
    <property type="term" value="C:mitochondrial inner membrane"/>
    <property type="evidence" value="ECO:0007669"/>
    <property type="project" value="UniProtKB-SubCell"/>
</dbReference>
<dbReference type="RefSeq" id="XP_020894359.1">
    <property type="nucleotide sequence ID" value="XM_021038700.2"/>
</dbReference>
<organism evidence="13 14">
    <name type="scientific">Exaiptasia diaphana</name>
    <name type="common">Tropical sea anemone</name>
    <name type="synonym">Aiptasia pulchella</name>
    <dbReference type="NCBI Taxonomy" id="2652724"/>
    <lineage>
        <taxon>Eukaryota</taxon>
        <taxon>Metazoa</taxon>
        <taxon>Cnidaria</taxon>
        <taxon>Anthozoa</taxon>
        <taxon>Hexacorallia</taxon>
        <taxon>Actiniaria</taxon>
        <taxon>Aiptasiidae</taxon>
        <taxon>Exaiptasia</taxon>
    </lineage>
</organism>
<keyword evidence="10 11" id="KW-0472">Membrane</keyword>
<name>A0A913WUN0_EXADI</name>
<comment type="subcellular location">
    <subcellularLocation>
        <location evidence="2">Mitochondrion inner membrane</location>
        <topology evidence="2">Peripheral membrane protein</topology>
        <orientation evidence="2">Matrix side</orientation>
    </subcellularLocation>
</comment>
<dbReference type="OMA" id="GSHTCGY"/>
<evidence type="ECO:0000256" key="3">
    <source>
        <dbReference type="ARBA" id="ARBA00007291"/>
    </source>
</evidence>
<evidence type="ECO:0000256" key="11">
    <source>
        <dbReference type="PIRNR" id="PIRNR016564"/>
    </source>
</evidence>
<evidence type="ECO:0000256" key="5">
    <source>
        <dbReference type="ARBA" id="ARBA00022660"/>
    </source>
</evidence>
<dbReference type="PANTHER" id="PTHR13156:SF0">
    <property type="entry name" value="NADH DEHYDROGENASE [UBIQUINONE] IRON-SULFUR PROTEIN 6, MITOCHONDRIAL"/>
    <property type="match status" value="1"/>
</dbReference>
<keyword evidence="4 11" id="KW-0813">Transport</keyword>
<evidence type="ECO:0000313" key="14">
    <source>
        <dbReference type="Proteomes" id="UP000887567"/>
    </source>
</evidence>
<dbReference type="EnsemblMetazoa" id="XM_021050831.2">
    <property type="protein sequence ID" value="XP_020906490.1"/>
    <property type="gene ID" value="LOC110244626"/>
</dbReference>
<dbReference type="GeneID" id="110244626"/>
<proteinExistence type="inferred from homology"/>
<keyword evidence="14" id="KW-1185">Reference proteome</keyword>
<dbReference type="GeneID" id="110233408"/>
<comment type="function">
    <text evidence="1 11">Accessory subunit of the mitochondrial membrane respiratory chain NADH dehydrogenase (Complex I), that is believed not to be involved in catalysis. Complex I functions in the transfer of electrons from NADH to the respiratory chain. The immediate electron acceptor for the enzyme is believed to be ubiquinone.</text>
</comment>
<dbReference type="InterPro" id="IPR019401">
    <property type="entry name" value="Znf_CHCC"/>
</dbReference>
<dbReference type="GO" id="GO:0006120">
    <property type="term" value="P:mitochondrial electron transport, NADH to ubiquinone"/>
    <property type="evidence" value="ECO:0007669"/>
    <property type="project" value="InterPro"/>
</dbReference>
<evidence type="ECO:0000256" key="4">
    <source>
        <dbReference type="ARBA" id="ARBA00022448"/>
    </source>
</evidence>
<accession>A0A913WUN0</accession>
<dbReference type="Proteomes" id="UP000887567">
    <property type="component" value="Unplaced"/>
</dbReference>
<evidence type="ECO:0000256" key="10">
    <source>
        <dbReference type="ARBA" id="ARBA00023136"/>
    </source>
</evidence>
<dbReference type="OrthoDB" id="307899at2759"/>
<evidence type="ECO:0000256" key="6">
    <source>
        <dbReference type="ARBA" id="ARBA00022792"/>
    </source>
</evidence>
<evidence type="ECO:0000256" key="7">
    <source>
        <dbReference type="ARBA" id="ARBA00022946"/>
    </source>
</evidence>
<evidence type="ECO:0000256" key="8">
    <source>
        <dbReference type="ARBA" id="ARBA00022982"/>
    </source>
</evidence>
<keyword evidence="5 11" id="KW-0679">Respiratory chain</keyword>
<dbReference type="InterPro" id="IPR016668">
    <property type="entry name" value="NDUFS6"/>
</dbReference>
<dbReference type="KEGG" id="epa:110233408"/>
<comment type="similarity">
    <text evidence="3 11">Belongs to the complex I NDUFS6 subunit family.</text>
</comment>
<evidence type="ECO:0000313" key="13">
    <source>
        <dbReference type="EnsemblMetazoa" id="XP_020894359.1"/>
    </source>
</evidence>
<dbReference type="Pfam" id="PF10276">
    <property type="entry name" value="zf-CHCC"/>
    <property type="match status" value="1"/>
</dbReference>
<feature type="domain" description="Zinc finger CHCC-type" evidence="12">
    <location>
        <begin position="82"/>
        <end position="118"/>
    </location>
</feature>
<keyword evidence="7" id="KW-0809">Transit peptide</keyword>
<dbReference type="PANTHER" id="PTHR13156">
    <property type="entry name" value="NADH-UBIQUINONE OXIDOREDUCTASE 13 KD-A SUBUNIT"/>
    <property type="match status" value="1"/>
</dbReference>
<dbReference type="Gene3D" id="2.60.260.40">
    <property type="entry name" value="q5lls5 like domains"/>
    <property type="match status" value="1"/>
</dbReference>
<dbReference type="KEGG" id="epa:110244626"/>
<keyword evidence="6 11" id="KW-0999">Mitochondrion inner membrane</keyword>
<reference evidence="13" key="1">
    <citation type="submission" date="2022-11" db="UniProtKB">
        <authorList>
            <consortium name="EnsemblMetazoa"/>
        </authorList>
    </citation>
    <scope>IDENTIFICATION</scope>
</reference>